<evidence type="ECO:0000256" key="10">
    <source>
        <dbReference type="ARBA" id="ARBA00022833"/>
    </source>
</evidence>
<keyword evidence="8 14" id="KW-0863">Zinc-finger</keyword>
<dbReference type="EMBL" id="JAMYWD010000012">
    <property type="protein sequence ID" value="KAJ4949956.1"/>
    <property type="molecule type" value="Genomic_DNA"/>
</dbReference>
<keyword evidence="10" id="KW-0862">Zinc</keyword>
<dbReference type="InterPro" id="IPR053238">
    <property type="entry name" value="RING-H2_zinc_finger"/>
</dbReference>
<keyword evidence="12 16" id="KW-0472">Membrane</keyword>
<comment type="similarity">
    <text evidence="13">Belongs to the RING-type zinc finger family. ATL subfamily.</text>
</comment>
<dbReference type="SMART" id="SM00184">
    <property type="entry name" value="RING"/>
    <property type="match status" value="1"/>
</dbReference>
<evidence type="ECO:0000256" key="14">
    <source>
        <dbReference type="PROSITE-ProRule" id="PRU00175"/>
    </source>
</evidence>
<protein>
    <recommendedName>
        <fullName evidence="4">RING-type E3 ubiquitin transferase</fullName>
        <ecNumber evidence="4">2.3.2.27</ecNumber>
    </recommendedName>
</protein>
<evidence type="ECO:0000313" key="19">
    <source>
        <dbReference type="Proteomes" id="UP001141806"/>
    </source>
</evidence>
<evidence type="ECO:0000256" key="5">
    <source>
        <dbReference type="ARBA" id="ARBA00022679"/>
    </source>
</evidence>
<evidence type="ECO:0000256" key="15">
    <source>
        <dbReference type="SAM" id="MobiDB-lite"/>
    </source>
</evidence>
<dbReference type="InterPro" id="IPR001841">
    <property type="entry name" value="Znf_RING"/>
</dbReference>
<reference evidence="18" key="1">
    <citation type="journal article" date="2023" name="Plant J.">
        <title>The genome of the king protea, Protea cynaroides.</title>
        <authorList>
            <person name="Chang J."/>
            <person name="Duong T.A."/>
            <person name="Schoeman C."/>
            <person name="Ma X."/>
            <person name="Roodt D."/>
            <person name="Barker N."/>
            <person name="Li Z."/>
            <person name="Van de Peer Y."/>
            <person name="Mizrachi E."/>
        </authorList>
    </citation>
    <scope>NUCLEOTIDE SEQUENCE</scope>
    <source>
        <tissue evidence="18">Young leaves</tissue>
    </source>
</reference>
<dbReference type="PANTHER" id="PTHR14155:SF521">
    <property type="entry name" value="RING-H2 FINGER PROTEIN ATL30"/>
    <property type="match status" value="1"/>
</dbReference>
<keyword evidence="19" id="KW-1185">Reference proteome</keyword>
<dbReference type="Proteomes" id="UP001141806">
    <property type="component" value="Unassembled WGS sequence"/>
</dbReference>
<keyword evidence="6 16" id="KW-0812">Transmembrane</keyword>
<dbReference type="GO" id="GO:0061630">
    <property type="term" value="F:ubiquitin protein ligase activity"/>
    <property type="evidence" value="ECO:0007669"/>
    <property type="project" value="UniProtKB-EC"/>
</dbReference>
<comment type="pathway">
    <text evidence="3">Protein modification; protein ubiquitination.</text>
</comment>
<accession>A0A9Q0GLB8</accession>
<feature type="transmembrane region" description="Helical" evidence="16">
    <location>
        <begin position="37"/>
        <end position="60"/>
    </location>
</feature>
<evidence type="ECO:0000256" key="16">
    <source>
        <dbReference type="SAM" id="Phobius"/>
    </source>
</evidence>
<evidence type="ECO:0000256" key="12">
    <source>
        <dbReference type="ARBA" id="ARBA00023136"/>
    </source>
</evidence>
<evidence type="ECO:0000256" key="6">
    <source>
        <dbReference type="ARBA" id="ARBA00022692"/>
    </source>
</evidence>
<sequence length="285" mass="31773">MSSTVLDLHPPPNSSHSSHSSHSSQTQPFYTAPPVTVTLTFVLFVFFFAGLFSIFLYRFFMGYVTAFSDSRQNTVLPTASVSNGLDPSIIATFPKLVYSSVKDLRQDKCGLECAVCLLEFEDNDELRLLTVCNHVFHPECIDLWFGNHTTCPLCRSSLLPPENDVTKEDEVEEHEEEVVVVVVVEGGDSHEGATSGAMASQDGGQHGEEMVERFSRSHSTGHSIIHVESNDDRYTLRLPDHHHVKDHIARGHYWTGSCTTFGEFSSIAGTRKPGWLYCRDFPAVM</sequence>
<dbReference type="SUPFAM" id="SSF57850">
    <property type="entry name" value="RING/U-box"/>
    <property type="match status" value="1"/>
</dbReference>
<feature type="region of interest" description="Disordered" evidence="15">
    <location>
        <begin position="189"/>
        <end position="215"/>
    </location>
</feature>
<feature type="compositionally biased region" description="Basic and acidic residues" evidence="15">
    <location>
        <begin position="205"/>
        <end position="215"/>
    </location>
</feature>
<evidence type="ECO:0000259" key="17">
    <source>
        <dbReference type="PROSITE" id="PS50089"/>
    </source>
</evidence>
<dbReference type="GO" id="GO:0016020">
    <property type="term" value="C:membrane"/>
    <property type="evidence" value="ECO:0007669"/>
    <property type="project" value="UniProtKB-SubCell"/>
</dbReference>
<dbReference type="EC" id="2.3.2.27" evidence="4"/>
<evidence type="ECO:0000256" key="8">
    <source>
        <dbReference type="ARBA" id="ARBA00022771"/>
    </source>
</evidence>
<evidence type="ECO:0000256" key="4">
    <source>
        <dbReference type="ARBA" id="ARBA00012483"/>
    </source>
</evidence>
<evidence type="ECO:0000256" key="1">
    <source>
        <dbReference type="ARBA" id="ARBA00000900"/>
    </source>
</evidence>
<feature type="domain" description="RING-type" evidence="17">
    <location>
        <begin position="113"/>
        <end position="155"/>
    </location>
</feature>
<feature type="compositionally biased region" description="Low complexity" evidence="15">
    <location>
        <begin position="14"/>
        <end position="24"/>
    </location>
</feature>
<gene>
    <name evidence="18" type="ORF">NE237_026788</name>
</gene>
<keyword evidence="7" id="KW-0479">Metal-binding</keyword>
<dbReference type="AlphaFoldDB" id="A0A9Q0GLB8"/>
<keyword evidence="5" id="KW-0808">Transferase</keyword>
<dbReference type="InterPro" id="IPR013083">
    <property type="entry name" value="Znf_RING/FYVE/PHD"/>
</dbReference>
<dbReference type="FunFam" id="3.30.40.10:FF:000187">
    <property type="entry name" value="E3 ubiquitin-protein ligase ATL6"/>
    <property type="match status" value="1"/>
</dbReference>
<feature type="region of interest" description="Disordered" evidence="15">
    <location>
        <begin position="1"/>
        <end position="25"/>
    </location>
</feature>
<organism evidence="18 19">
    <name type="scientific">Protea cynaroides</name>
    <dbReference type="NCBI Taxonomy" id="273540"/>
    <lineage>
        <taxon>Eukaryota</taxon>
        <taxon>Viridiplantae</taxon>
        <taxon>Streptophyta</taxon>
        <taxon>Embryophyta</taxon>
        <taxon>Tracheophyta</taxon>
        <taxon>Spermatophyta</taxon>
        <taxon>Magnoliopsida</taxon>
        <taxon>Proteales</taxon>
        <taxon>Proteaceae</taxon>
        <taxon>Protea</taxon>
    </lineage>
</organism>
<proteinExistence type="inferred from homology"/>
<dbReference type="Gene3D" id="3.30.40.10">
    <property type="entry name" value="Zinc/RING finger domain, C3HC4 (zinc finger)"/>
    <property type="match status" value="1"/>
</dbReference>
<evidence type="ECO:0000313" key="18">
    <source>
        <dbReference type="EMBL" id="KAJ4949956.1"/>
    </source>
</evidence>
<evidence type="ECO:0000256" key="2">
    <source>
        <dbReference type="ARBA" id="ARBA00004167"/>
    </source>
</evidence>
<dbReference type="PROSITE" id="PS50089">
    <property type="entry name" value="ZF_RING_2"/>
    <property type="match status" value="1"/>
</dbReference>
<comment type="catalytic activity">
    <reaction evidence="1">
        <text>S-ubiquitinyl-[E2 ubiquitin-conjugating enzyme]-L-cysteine + [acceptor protein]-L-lysine = [E2 ubiquitin-conjugating enzyme]-L-cysteine + N(6)-ubiquitinyl-[acceptor protein]-L-lysine.</text>
        <dbReference type="EC" id="2.3.2.27"/>
    </reaction>
</comment>
<dbReference type="OrthoDB" id="9984778at2759"/>
<dbReference type="CDD" id="cd16461">
    <property type="entry name" value="RING-H2_EL5-like"/>
    <property type="match status" value="1"/>
</dbReference>
<dbReference type="GO" id="GO:0008270">
    <property type="term" value="F:zinc ion binding"/>
    <property type="evidence" value="ECO:0007669"/>
    <property type="project" value="UniProtKB-KW"/>
</dbReference>
<evidence type="ECO:0000256" key="9">
    <source>
        <dbReference type="ARBA" id="ARBA00022786"/>
    </source>
</evidence>
<dbReference type="PANTHER" id="PTHR14155">
    <property type="entry name" value="RING FINGER DOMAIN-CONTAINING"/>
    <property type="match status" value="1"/>
</dbReference>
<name>A0A9Q0GLB8_9MAGN</name>
<evidence type="ECO:0000256" key="11">
    <source>
        <dbReference type="ARBA" id="ARBA00022989"/>
    </source>
</evidence>
<keyword evidence="9" id="KW-0833">Ubl conjugation pathway</keyword>
<comment type="subcellular location">
    <subcellularLocation>
        <location evidence="2">Membrane</location>
        <topology evidence="2">Single-pass membrane protein</topology>
    </subcellularLocation>
</comment>
<comment type="caution">
    <text evidence="18">The sequence shown here is derived from an EMBL/GenBank/DDBJ whole genome shotgun (WGS) entry which is preliminary data.</text>
</comment>
<evidence type="ECO:0000256" key="7">
    <source>
        <dbReference type="ARBA" id="ARBA00022723"/>
    </source>
</evidence>
<dbReference type="Pfam" id="PF13639">
    <property type="entry name" value="zf-RING_2"/>
    <property type="match status" value="1"/>
</dbReference>
<evidence type="ECO:0000256" key="3">
    <source>
        <dbReference type="ARBA" id="ARBA00004906"/>
    </source>
</evidence>
<keyword evidence="11 16" id="KW-1133">Transmembrane helix</keyword>
<evidence type="ECO:0000256" key="13">
    <source>
        <dbReference type="ARBA" id="ARBA00024209"/>
    </source>
</evidence>